<evidence type="ECO:0000313" key="1">
    <source>
        <dbReference type="EMBL" id="KAI9508129.1"/>
    </source>
</evidence>
<sequence>MASTTPIATAEPCNALLFKEWLASHGGKFHPAVRYSCIPSGLSISASEDIEPDATIVTCPFSIVVTPLQSKRALLPILQDPSVLGRWTERQSIVVYICFHWVLSPEEIVSYDTLVHAPYLDTLPSPSQFRTPLYFTREELEALRGTNLYGATVDRRRDWEAEWEECRADVSGVNAEWGQGLTWCRFLTASTYLSSRAFPSTLLSSPPSLVQRPDSYPVLIPGVDALNHARAQPVSWIVTSTSTSTSTSSTSSSSPSAATSADSHGNDTTISLVTHGACKAGAEIFNNYGPKPNSELLLGYGFTLSDNPDDTIVLKIGGHGAGDTEARHEVGRDARGAEAVWDAVVDAVRAQECQGLEEGEDEDEDEEEEEEAPEWQVVLDSADMLRSMTESLSARLPTGVVPERGNSSVRGDVAEMIRQYVLGQRQVLQGLLRFASDREVGGVKMARREGTRIRSEGDA</sequence>
<organism evidence="1 2">
    <name type="scientific">Russula earlei</name>
    <dbReference type="NCBI Taxonomy" id="71964"/>
    <lineage>
        <taxon>Eukaryota</taxon>
        <taxon>Fungi</taxon>
        <taxon>Dikarya</taxon>
        <taxon>Basidiomycota</taxon>
        <taxon>Agaricomycotina</taxon>
        <taxon>Agaricomycetes</taxon>
        <taxon>Russulales</taxon>
        <taxon>Russulaceae</taxon>
        <taxon>Russula</taxon>
    </lineage>
</organism>
<gene>
    <name evidence="1" type="ORF">F5148DRAFT_980308</name>
</gene>
<protein>
    <submittedName>
        <fullName evidence="1">SET domain-containing protein</fullName>
    </submittedName>
</protein>
<name>A0ACC0U8U7_9AGAM</name>
<keyword evidence="2" id="KW-1185">Reference proteome</keyword>
<dbReference type="Proteomes" id="UP001207468">
    <property type="component" value="Unassembled WGS sequence"/>
</dbReference>
<evidence type="ECO:0000313" key="2">
    <source>
        <dbReference type="Proteomes" id="UP001207468"/>
    </source>
</evidence>
<proteinExistence type="predicted"/>
<comment type="caution">
    <text evidence="1">The sequence shown here is derived from an EMBL/GenBank/DDBJ whole genome shotgun (WGS) entry which is preliminary data.</text>
</comment>
<reference evidence="1" key="1">
    <citation type="submission" date="2021-03" db="EMBL/GenBank/DDBJ databases">
        <title>Evolutionary priming and transition to the ectomycorrhizal habit in an iconic lineage of mushroom-forming fungi: is preadaptation a requirement?</title>
        <authorList>
            <consortium name="DOE Joint Genome Institute"/>
            <person name="Looney B.P."/>
            <person name="Miyauchi S."/>
            <person name="Morin E."/>
            <person name="Drula E."/>
            <person name="Courty P.E."/>
            <person name="Chicoki N."/>
            <person name="Fauchery L."/>
            <person name="Kohler A."/>
            <person name="Kuo A."/>
            <person name="LaButti K."/>
            <person name="Pangilinan J."/>
            <person name="Lipzen A."/>
            <person name="Riley R."/>
            <person name="Andreopoulos W."/>
            <person name="He G."/>
            <person name="Johnson J."/>
            <person name="Barry K.W."/>
            <person name="Grigoriev I.V."/>
            <person name="Nagy L."/>
            <person name="Hibbett D."/>
            <person name="Henrissat B."/>
            <person name="Matheny P.B."/>
            <person name="Labbe J."/>
            <person name="Martin A.F."/>
        </authorList>
    </citation>
    <scope>NUCLEOTIDE SEQUENCE</scope>
    <source>
        <strain evidence="1">BPL698</strain>
    </source>
</reference>
<dbReference type="EMBL" id="JAGFNK010000100">
    <property type="protein sequence ID" value="KAI9508129.1"/>
    <property type="molecule type" value="Genomic_DNA"/>
</dbReference>
<accession>A0ACC0U8U7</accession>